<accession>A0A0E9SE24</accession>
<protein>
    <submittedName>
        <fullName evidence="1">Uncharacterized protein</fullName>
    </submittedName>
</protein>
<name>A0A0E9SE24_ANGAN</name>
<dbReference type="AlphaFoldDB" id="A0A0E9SE24"/>
<dbReference type="EMBL" id="GBXM01069844">
    <property type="protein sequence ID" value="JAH38733.1"/>
    <property type="molecule type" value="Transcribed_RNA"/>
</dbReference>
<reference evidence="1" key="1">
    <citation type="submission" date="2014-11" db="EMBL/GenBank/DDBJ databases">
        <authorList>
            <person name="Amaro Gonzalez C."/>
        </authorList>
    </citation>
    <scope>NUCLEOTIDE SEQUENCE</scope>
</reference>
<sequence>MGNAIWHCSYAITYNRLLPLLVEVSFSHMPILIV</sequence>
<organism evidence="1">
    <name type="scientific">Anguilla anguilla</name>
    <name type="common">European freshwater eel</name>
    <name type="synonym">Muraena anguilla</name>
    <dbReference type="NCBI Taxonomy" id="7936"/>
    <lineage>
        <taxon>Eukaryota</taxon>
        <taxon>Metazoa</taxon>
        <taxon>Chordata</taxon>
        <taxon>Craniata</taxon>
        <taxon>Vertebrata</taxon>
        <taxon>Euteleostomi</taxon>
        <taxon>Actinopterygii</taxon>
        <taxon>Neopterygii</taxon>
        <taxon>Teleostei</taxon>
        <taxon>Anguilliformes</taxon>
        <taxon>Anguillidae</taxon>
        <taxon>Anguilla</taxon>
    </lineage>
</organism>
<evidence type="ECO:0000313" key="1">
    <source>
        <dbReference type="EMBL" id="JAH38733.1"/>
    </source>
</evidence>
<proteinExistence type="predicted"/>
<reference evidence="1" key="2">
    <citation type="journal article" date="2015" name="Fish Shellfish Immunol.">
        <title>Early steps in the European eel (Anguilla anguilla)-Vibrio vulnificus interaction in the gills: Role of the RtxA13 toxin.</title>
        <authorList>
            <person name="Callol A."/>
            <person name="Pajuelo D."/>
            <person name="Ebbesson L."/>
            <person name="Teles M."/>
            <person name="MacKenzie S."/>
            <person name="Amaro C."/>
        </authorList>
    </citation>
    <scope>NUCLEOTIDE SEQUENCE</scope>
</reference>